<gene>
    <name evidence="2" type="ORF">PSP31121_04742</name>
</gene>
<feature type="region of interest" description="Disordered" evidence="1">
    <location>
        <begin position="196"/>
        <end position="223"/>
    </location>
</feature>
<sequence length="754" mass="81139">MEGVNQYPPRIPSLGLATHPLPTQPTDTHTDTGPATEQEDPATRIDEPLAIEAAPGERGDGADAARPDAGERAPMLADEGGPELQARLNTAEEYARFRVQTHNNSEAGRSEASRSEGSFHTAREEWEGSPRGRDHGAFQANTQERGVNTEAPGGGGAVHTTLNLNFAPLFFYQGPLNPNHSRVNVVNNPVIMTGGAEPPWRPGAPHEQAAPHRQAGPADEPRERDDLRIPLLGRGPGQAPAQDHQAADLLVMPQQRRVWPPGYLYPGWMVGVTIFSGSTWMQLVPLVRRLGEVGATLSYPLLPVGAIIESWAICRILASKQEKEDALAAQRRQLEAHASAYATADAVWKSRHLPGGNAQARPPDEQLADAALKFEALSTHARYGHMTDKAFRTLVQRDVGLQAFAAALKGFNYVTQTLTAAKPLASPGLNSATGVVSLFAGLLHCHQAYLERQHAQRTARTQLAVQEQIQSASRPESASRDAQLLALDQAYRTKRYGDTRGASAVFSALVGARSEWLEDESQALETLMDAVRTTMLKTTDEALLAANGLQVHSTRRMIYGVSTSILALASAALAFGDQDDPTLAATSTAVTATFATSAVVWLGYCAHLVRKGVQAKASALSEVPSADDVAQIRGWLADPVASLERNFVDNAAHSRFFVSTLLVRYLSLGHKDAVRDAVLNVHNAQVGNVLRTKFAIRLLSVLVGKTPQAIRALRIQARSMDPAMQVRAVADVARSLVGQASVEQRVVHSPLKAG</sequence>
<dbReference type="AlphaFoldDB" id="A0A5E5BGJ6"/>
<evidence type="ECO:0000256" key="1">
    <source>
        <dbReference type="SAM" id="MobiDB-lite"/>
    </source>
</evidence>
<reference evidence="2 3" key="1">
    <citation type="submission" date="2019-08" db="EMBL/GenBank/DDBJ databases">
        <authorList>
            <person name="Peeters C."/>
        </authorList>
    </citation>
    <scope>NUCLEOTIDE SEQUENCE [LARGE SCALE GENOMIC DNA]</scope>
    <source>
        <strain evidence="2 3">LMG 31121</strain>
    </source>
</reference>
<accession>A0A5E5BGJ6</accession>
<dbReference type="EMBL" id="CABPSR010000018">
    <property type="protein sequence ID" value="VVE84397.1"/>
    <property type="molecule type" value="Genomic_DNA"/>
</dbReference>
<feature type="compositionally biased region" description="Polar residues" evidence="1">
    <location>
        <begin position="24"/>
        <end position="35"/>
    </location>
</feature>
<dbReference type="Proteomes" id="UP000335538">
    <property type="component" value="Unassembled WGS sequence"/>
</dbReference>
<protein>
    <submittedName>
        <fullName evidence="2">Uncharacterized protein</fullName>
    </submittedName>
</protein>
<dbReference type="RefSeq" id="WP_150810982.1">
    <property type="nucleotide sequence ID" value="NZ_CABPSR010000018.1"/>
</dbReference>
<organism evidence="2 3">
    <name type="scientific">Pandoraea sputorum</name>
    <dbReference type="NCBI Taxonomy" id="93222"/>
    <lineage>
        <taxon>Bacteria</taxon>
        <taxon>Pseudomonadati</taxon>
        <taxon>Pseudomonadota</taxon>
        <taxon>Betaproteobacteria</taxon>
        <taxon>Burkholderiales</taxon>
        <taxon>Burkholderiaceae</taxon>
        <taxon>Pandoraea</taxon>
    </lineage>
</organism>
<feature type="region of interest" description="Disordered" evidence="1">
    <location>
        <begin position="1"/>
        <end position="81"/>
    </location>
</feature>
<evidence type="ECO:0000313" key="3">
    <source>
        <dbReference type="Proteomes" id="UP000335538"/>
    </source>
</evidence>
<feature type="region of interest" description="Disordered" evidence="1">
    <location>
        <begin position="101"/>
        <end position="137"/>
    </location>
</feature>
<proteinExistence type="predicted"/>
<feature type="compositionally biased region" description="Basic and acidic residues" evidence="1">
    <location>
        <begin position="121"/>
        <end position="136"/>
    </location>
</feature>
<feature type="compositionally biased region" description="Basic and acidic residues" evidence="1">
    <location>
        <begin position="55"/>
        <end position="71"/>
    </location>
</feature>
<name>A0A5E5BGJ6_9BURK</name>
<evidence type="ECO:0000313" key="2">
    <source>
        <dbReference type="EMBL" id="VVE84397.1"/>
    </source>
</evidence>